<evidence type="ECO:0000259" key="11">
    <source>
        <dbReference type="PROSITE" id="PS51760"/>
    </source>
</evidence>
<evidence type="ECO:0000256" key="5">
    <source>
        <dbReference type="ARBA" id="ARBA00023277"/>
    </source>
</evidence>
<evidence type="ECO:0000313" key="12">
    <source>
        <dbReference type="EMBL" id="MBB6513992.1"/>
    </source>
</evidence>
<gene>
    <name evidence="12" type="ORF">GGQ92_002813</name>
</gene>
<evidence type="ECO:0000256" key="4">
    <source>
        <dbReference type="ARBA" id="ARBA00022801"/>
    </source>
</evidence>
<dbReference type="EMBL" id="JACHON010000020">
    <property type="protein sequence ID" value="MBB6513992.1"/>
    <property type="molecule type" value="Genomic_DNA"/>
</dbReference>
<keyword evidence="4 9" id="KW-0378">Hydrolase</keyword>
<evidence type="ECO:0000256" key="2">
    <source>
        <dbReference type="ARBA" id="ARBA00004851"/>
    </source>
</evidence>
<accession>A0A841RQ57</accession>
<dbReference type="PROSITE" id="PS00591">
    <property type="entry name" value="GH10_1"/>
    <property type="match status" value="1"/>
</dbReference>
<evidence type="ECO:0000256" key="7">
    <source>
        <dbReference type="ARBA" id="ARBA00023326"/>
    </source>
</evidence>
<organism evidence="12 13">
    <name type="scientific">Gracilibacillus halotolerans</name>
    <dbReference type="NCBI Taxonomy" id="74386"/>
    <lineage>
        <taxon>Bacteria</taxon>
        <taxon>Bacillati</taxon>
        <taxon>Bacillota</taxon>
        <taxon>Bacilli</taxon>
        <taxon>Bacillales</taxon>
        <taxon>Bacillaceae</taxon>
        <taxon>Gracilibacillus</taxon>
    </lineage>
</organism>
<dbReference type="EC" id="3.2.1.8" evidence="9"/>
<dbReference type="InterPro" id="IPR031158">
    <property type="entry name" value="GH10_AS"/>
</dbReference>
<comment type="catalytic activity">
    <reaction evidence="1 9">
        <text>Endohydrolysis of (1-&gt;4)-beta-D-xylosidic linkages in xylans.</text>
        <dbReference type="EC" id="3.2.1.8"/>
    </reaction>
</comment>
<comment type="similarity">
    <text evidence="9">Belongs to the glycosyl hydrolase 10 (cellulase F) family.</text>
</comment>
<keyword evidence="3 12" id="KW-0858">Xylan degradation</keyword>
<comment type="pathway">
    <text evidence="2">Glycan degradation; xylan degradation.</text>
</comment>
<feature type="domain" description="GH10" evidence="11">
    <location>
        <begin position="33"/>
        <end position="380"/>
    </location>
</feature>
<evidence type="ECO:0000256" key="3">
    <source>
        <dbReference type="ARBA" id="ARBA00022651"/>
    </source>
</evidence>
<keyword evidence="5 9" id="KW-0119">Carbohydrate metabolism</keyword>
<reference evidence="12 13" key="1">
    <citation type="submission" date="2020-08" db="EMBL/GenBank/DDBJ databases">
        <title>Genomic Encyclopedia of Type Strains, Phase IV (KMG-IV): sequencing the most valuable type-strain genomes for metagenomic binning, comparative biology and taxonomic classification.</title>
        <authorList>
            <person name="Goeker M."/>
        </authorList>
    </citation>
    <scope>NUCLEOTIDE SEQUENCE [LARGE SCALE GENOMIC DNA]</scope>
    <source>
        <strain evidence="12 13">DSM 11805</strain>
    </source>
</reference>
<evidence type="ECO:0000256" key="6">
    <source>
        <dbReference type="ARBA" id="ARBA00023295"/>
    </source>
</evidence>
<evidence type="ECO:0000256" key="8">
    <source>
        <dbReference type="PROSITE-ProRule" id="PRU10061"/>
    </source>
</evidence>
<dbReference type="Proteomes" id="UP000572212">
    <property type="component" value="Unassembled WGS sequence"/>
</dbReference>
<name>A0A841RQ57_9BACI</name>
<evidence type="ECO:0000256" key="1">
    <source>
        <dbReference type="ARBA" id="ARBA00000681"/>
    </source>
</evidence>
<dbReference type="SUPFAM" id="SSF51445">
    <property type="entry name" value="(Trans)glycosidases"/>
    <property type="match status" value="1"/>
</dbReference>
<dbReference type="PANTHER" id="PTHR31490">
    <property type="entry name" value="GLYCOSYL HYDROLASE"/>
    <property type="match status" value="1"/>
</dbReference>
<dbReference type="GO" id="GO:0045493">
    <property type="term" value="P:xylan catabolic process"/>
    <property type="evidence" value="ECO:0007669"/>
    <property type="project" value="UniProtKB-UniPathway"/>
</dbReference>
<sequence length="422" mass="48632">MTKKKLIRMVVVCFVFLTCFGFTVLTAKDSKVVEDLPALKDAYADHFHIGASIAPYQLMGPHSDLLKKHYNMIVAENIMKPEGIQPVEGEFKFDQADAMIEFAKEHDMDVRFHTLVWHSQTPDWFFQDAEGKPMVVDGEVADPDNYETNRQLLLDRMETHIREVVSRYAHDIDSWDVVNEAIEGYGYRQSDYYIMTDTDYIHEAFRITADELEKQGATGKLYYNDYETQNIQKRDLIYEMAKEMIDAGIPIDGIGHQGHMSITHPPVPLLVDSIEKMASLGLDNQITELDMSIYISDTQASYGSYDNIPDGILETQAKRYQDLFKALREISDSVSSVVFWGIADDHTWLHDFPTQGRVNAPFVFDHEFQAKSGYYAITEHYEEKMLPATATNQYYYILLGSALLIAGTVYLFYLWKRQRRSY</sequence>
<feature type="transmembrane region" description="Helical" evidence="10">
    <location>
        <begin position="394"/>
        <end position="415"/>
    </location>
</feature>
<dbReference type="PANTHER" id="PTHR31490:SF90">
    <property type="entry name" value="ENDO-1,4-BETA-XYLANASE A"/>
    <property type="match status" value="1"/>
</dbReference>
<dbReference type="Pfam" id="PF00331">
    <property type="entry name" value="Glyco_hydro_10"/>
    <property type="match status" value="1"/>
</dbReference>
<dbReference type="Gene3D" id="3.20.20.80">
    <property type="entry name" value="Glycosidases"/>
    <property type="match status" value="1"/>
</dbReference>
<dbReference type="UniPathway" id="UPA00114"/>
<evidence type="ECO:0000313" key="13">
    <source>
        <dbReference type="Proteomes" id="UP000572212"/>
    </source>
</evidence>
<dbReference type="InterPro" id="IPR044846">
    <property type="entry name" value="GH10"/>
</dbReference>
<dbReference type="GO" id="GO:0031176">
    <property type="term" value="F:endo-1,4-beta-xylanase activity"/>
    <property type="evidence" value="ECO:0007669"/>
    <property type="project" value="UniProtKB-EC"/>
</dbReference>
<keyword evidence="10" id="KW-1133">Transmembrane helix</keyword>
<dbReference type="AlphaFoldDB" id="A0A841RQ57"/>
<dbReference type="RefSeq" id="WP_221437329.1">
    <property type="nucleotide sequence ID" value="NZ_BAAACU010000017.1"/>
</dbReference>
<dbReference type="PROSITE" id="PS51760">
    <property type="entry name" value="GH10_2"/>
    <property type="match status" value="1"/>
</dbReference>
<dbReference type="PRINTS" id="PR00134">
    <property type="entry name" value="GLHYDRLASE10"/>
</dbReference>
<comment type="caution">
    <text evidence="12">The sequence shown here is derived from an EMBL/GenBank/DDBJ whole genome shotgun (WGS) entry which is preliminary data.</text>
</comment>
<proteinExistence type="inferred from homology"/>
<dbReference type="InterPro" id="IPR017853">
    <property type="entry name" value="GH"/>
</dbReference>
<keyword evidence="10" id="KW-0472">Membrane</keyword>
<keyword evidence="10" id="KW-0812">Transmembrane</keyword>
<evidence type="ECO:0000256" key="9">
    <source>
        <dbReference type="RuleBase" id="RU361174"/>
    </source>
</evidence>
<feature type="active site" description="Nucleophile" evidence="8">
    <location>
        <position position="288"/>
    </location>
</feature>
<keyword evidence="13" id="KW-1185">Reference proteome</keyword>
<dbReference type="SMART" id="SM00633">
    <property type="entry name" value="Glyco_10"/>
    <property type="match status" value="1"/>
</dbReference>
<protein>
    <recommendedName>
        <fullName evidence="9">Beta-xylanase</fullName>
        <ecNumber evidence="9">3.2.1.8</ecNumber>
    </recommendedName>
</protein>
<dbReference type="InterPro" id="IPR001000">
    <property type="entry name" value="GH10_dom"/>
</dbReference>
<keyword evidence="6 9" id="KW-0326">Glycosidase</keyword>
<evidence type="ECO:0000256" key="10">
    <source>
        <dbReference type="SAM" id="Phobius"/>
    </source>
</evidence>
<keyword evidence="7 9" id="KW-0624">Polysaccharide degradation</keyword>